<dbReference type="Proteomes" id="UP000028488">
    <property type="component" value="Plasmid pPDG3"/>
</dbReference>
<keyword evidence="2" id="KW-1133">Transmembrane helix</keyword>
<evidence type="ECO:0000256" key="1">
    <source>
        <dbReference type="SAM" id="MobiDB-lite"/>
    </source>
</evidence>
<keyword evidence="2" id="KW-0472">Membrane</keyword>
<proteinExistence type="predicted"/>
<evidence type="ECO:0000313" key="3">
    <source>
        <dbReference type="EMBL" id="AII11082.1"/>
    </source>
</evidence>
<feature type="transmembrane region" description="Helical" evidence="2">
    <location>
        <begin position="65"/>
        <end position="83"/>
    </location>
</feature>
<keyword evidence="2" id="KW-0812">Transmembrane</keyword>
<name>A0A076F0Y3_RHOOP</name>
<dbReference type="EMBL" id="CP008950">
    <property type="protein sequence ID" value="AII11082.1"/>
    <property type="molecule type" value="Genomic_DNA"/>
</dbReference>
<dbReference type="AlphaFoldDB" id="A0A076F0Y3"/>
<dbReference type="RefSeq" id="WP_128643683.1">
    <property type="nucleotide sequence ID" value="NZ_CP008950.1"/>
</dbReference>
<protein>
    <submittedName>
        <fullName evidence="3">Membrane protein</fullName>
    </submittedName>
</protein>
<reference evidence="3 4" key="1">
    <citation type="submission" date="2014-07" db="EMBL/GenBank/DDBJ databases">
        <title>Genome Sequence of Rhodococcus opacus Strain R7, a Biodegrader of Mono- and Polycyclic Aromatic Hydrocarbons.</title>
        <authorList>
            <person name="Di Gennaro P."/>
            <person name="Zampolli J."/>
            <person name="Presti I."/>
            <person name="Cappelletti M."/>
            <person name="D'Ursi P."/>
            <person name="Orro A."/>
            <person name="Mezzelani A."/>
            <person name="Milanesi L."/>
        </authorList>
    </citation>
    <scope>NUCLEOTIDE SEQUENCE [LARGE SCALE GENOMIC DNA]</scope>
    <source>
        <strain evidence="3 4">R7</strain>
        <plasmid evidence="3">pPDG3</plasmid>
    </source>
</reference>
<gene>
    <name evidence="3" type="ORF">EP51_44250</name>
</gene>
<sequence>MSDERTTGEVIKNFTRARKVPQLIGRTPDGQKLPFGPYTVPQAVSGAIVGGLLWLLHPLWLRDSISWNVGFFAFWSLGTVFVVGKLRFAGRTPASVAQGICAAAFAPAGAKIQINGRRVTIRPPHLVRPSGYITADPTAAELSATVVPQAVHIATAEVTETASAEPVAPRPQTSAPVPTLASGPTHRAGRSSVKELLALAAAGTSE</sequence>
<evidence type="ECO:0000313" key="4">
    <source>
        <dbReference type="Proteomes" id="UP000028488"/>
    </source>
</evidence>
<accession>A0A076F0Y3</accession>
<evidence type="ECO:0000256" key="2">
    <source>
        <dbReference type="SAM" id="Phobius"/>
    </source>
</evidence>
<organism evidence="3 4">
    <name type="scientific">Rhodococcus opacus</name>
    <name type="common">Nocardia opaca</name>
    <dbReference type="NCBI Taxonomy" id="37919"/>
    <lineage>
        <taxon>Bacteria</taxon>
        <taxon>Bacillati</taxon>
        <taxon>Actinomycetota</taxon>
        <taxon>Actinomycetes</taxon>
        <taxon>Mycobacteriales</taxon>
        <taxon>Nocardiaceae</taxon>
        <taxon>Rhodococcus</taxon>
    </lineage>
</organism>
<keyword evidence="3" id="KW-0614">Plasmid</keyword>
<geneLocation type="plasmid" evidence="3 4">
    <name>pPDG3</name>
</geneLocation>
<feature type="region of interest" description="Disordered" evidence="1">
    <location>
        <begin position="161"/>
        <end position="192"/>
    </location>
</feature>